<evidence type="ECO:0000256" key="1">
    <source>
        <dbReference type="SAM" id="Phobius"/>
    </source>
</evidence>
<dbReference type="EMBL" id="FOXH01000002">
    <property type="protein sequence ID" value="SFP30108.1"/>
    <property type="molecule type" value="Genomic_DNA"/>
</dbReference>
<sequence>MKLFVQLNRLYNNAEFIETDSLTFFFYKIIFCCFAWKSFFGIYADFRCLNEEMNVKYFMISLFYF</sequence>
<keyword evidence="1" id="KW-0812">Transmembrane</keyword>
<dbReference type="AlphaFoldDB" id="A0A1I5P7N2"/>
<name>A0A1I5P7N2_9BACT</name>
<gene>
    <name evidence="2" type="ORF">SAMN04515674_102329</name>
</gene>
<keyword evidence="3" id="KW-1185">Reference proteome</keyword>
<accession>A0A1I5P7N2</accession>
<evidence type="ECO:0000313" key="2">
    <source>
        <dbReference type="EMBL" id="SFP30108.1"/>
    </source>
</evidence>
<organism evidence="2 3">
    <name type="scientific">Pseudarcicella hirudinis</name>
    <dbReference type="NCBI Taxonomy" id="1079859"/>
    <lineage>
        <taxon>Bacteria</taxon>
        <taxon>Pseudomonadati</taxon>
        <taxon>Bacteroidota</taxon>
        <taxon>Cytophagia</taxon>
        <taxon>Cytophagales</taxon>
        <taxon>Flectobacillaceae</taxon>
        <taxon>Pseudarcicella</taxon>
    </lineage>
</organism>
<evidence type="ECO:0000313" key="3">
    <source>
        <dbReference type="Proteomes" id="UP000199306"/>
    </source>
</evidence>
<dbReference type="Proteomes" id="UP000199306">
    <property type="component" value="Unassembled WGS sequence"/>
</dbReference>
<keyword evidence="1" id="KW-1133">Transmembrane helix</keyword>
<proteinExistence type="predicted"/>
<keyword evidence="1" id="KW-0472">Membrane</keyword>
<reference evidence="2 3" key="1">
    <citation type="submission" date="2016-10" db="EMBL/GenBank/DDBJ databases">
        <authorList>
            <person name="de Groot N.N."/>
        </authorList>
    </citation>
    <scope>NUCLEOTIDE SEQUENCE [LARGE SCALE GENOMIC DNA]</scope>
    <source>
        <strain evidence="3">E92,LMG 26720,CCM 7988</strain>
    </source>
</reference>
<protein>
    <submittedName>
        <fullName evidence="2">Uncharacterized protein</fullName>
    </submittedName>
</protein>
<feature type="transmembrane region" description="Helical" evidence="1">
    <location>
        <begin position="25"/>
        <end position="46"/>
    </location>
</feature>